<accession>A0A8B8A4V2</accession>
<feature type="signal peptide" evidence="1">
    <location>
        <begin position="1"/>
        <end position="27"/>
    </location>
</feature>
<protein>
    <submittedName>
        <fullName evidence="3">Uncharacterized protein LOC111099497</fullName>
    </submittedName>
</protein>
<dbReference type="AlphaFoldDB" id="A0A8B8A4V2"/>
<keyword evidence="1" id="KW-0732">Signal</keyword>
<keyword evidence="2" id="KW-1185">Reference proteome</keyword>
<evidence type="ECO:0000313" key="2">
    <source>
        <dbReference type="Proteomes" id="UP000694844"/>
    </source>
</evidence>
<dbReference type="RefSeq" id="XP_022286507.1">
    <property type="nucleotide sequence ID" value="XM_022430799.1"/>
</dbReference>
<gene>
    <name evidence="3" type="primary">LOC111099497</name>
</gene>
<feature type="chain" id="PRO_5034279913" evidence="1">
    <location>
        <begin position="28"/>
        <end position="102"/>
    </location>
</feature>
<sequence length="102" mass="11258">MKCLGFGNFYCIFLVILVSSLSPLVTGAGISNGPLNLALTQLSGMALTPLHGPTLKRSRWIRSPSSSFLFSLRGVCDFDGNGFLDYYERRCLRRFSSLAFGR</sequence>
<proteinExistence type="predicted"/>
<dbReference type="GeneID" id="111099497"/>
<name>A0A8B8A4V2_CRAVI</name>
<evidence type="ECO:0000256" key="1">
    <source>
        <dbReference type="SAM" id="SignalP"/>
    </source>
</evidence>
<evidence type="ECO:0000313" key="3">
    <source>
        <dbReference type="RefSeq" id="XP_022286507.1"/>
    </source>
</evidence>
<reference evidence="3" key="1">
    <citation type="submission" date="2025-08" db="UniProtKB">
        <authorList>
            <consortium name="RefSeq"/>
        </authorList>
    </citation>
    <scope>IDENTIFICATION</scope>
    <source>
        <tissue evidence="3">Whole sample</tissue>
    </source>
</reference>
<organism evidence="2 3">
    <name type="scientific">Crassostrea virginica</name>
    <name type="common">Eastern oyster</name>
    <dbReference type="NCBI Taxonomy" id="6565"/>
    <lineage>
        <taxon>Eukaryota</taxon>
        <taxon>Metazoa</taxon>
        <taxon>Spiralia</taxon>
        <taxon>Lophotrochozoa</taxon>
        <taxon>Mollusca</taxon>
        <taxon>Bivalvia</taxon>
        <taxon>Autobranchia</taxon>
        <taxon>Pteriomorphia</taxon>
        <taxon>Ostreida</taxon>
        <taxon>Ostreoidea</taxon>
        <taxon>Ostreidae</taxon>
        <taxon>Crassostrea</taxon>
    </lineage>
</organism>
<dbReference type="Proteomes" id="UP000694844">
    <property type="component" value="Chromosome 6"/>
</dbReference>
<dbReference type="KEGG" id="cvn:111099497"/>